<protein>
    <submittedName>
        <fullName evidence="5">Hydrogenase maturation protease</fullName>
    </submittedName>
</protein>
<dbReference type="InterPro" id="IPR000671">
    <property type="entry name" value="Peptidase_A31"/>
</dbReference>
<dbReference type="STRING" id="525918.SAMN05660964_02215"/>
<evidence type="ECO:0000313" key="5">
    <source>
        <dbReference type="EMBL" id="SEA69473.1"/>
    </source>
</evidence>
<gene>
    <name evidence="5" type="ORF">SAMN05660964_02215</name>
</gene>
<accession>A0A1H4D9K5</accession>
<dbReference type="RefSeq" id="WP_093068643.1">
    <property type="nucleotide sequence ID" value="NZ_FNQP01000011.1"/>
</dbReference>
<dbReference type="GO" id="GO:0004190">
    <property type="term" value="F:aspartic-type endopeptidase activity"/>
    <property type="evidence" value="ECO:0007669"/>
    <property type="project" value="UniProtKB-KW"/>
</dbReference>
<dbReference type="Gene3D" id="3.40.50.1450">
    <property type="entry name" value="HybD-like"/>
    <property type="match status" value="1"/>
</dbReference>
<name>A0A1H4D9K5_9GAMM</name>
<evidence type="ECO:0000256" key="4">
    <source>
        <dbReference type="ARBA" id="ARBA00022801"/>
    </source>
</evidence>
<evidence type="ECO:0000256" key="3">
    <source>
        <dbReference type="ARBA" id="ARBA00022750"/>
    </source>
</evidence>
<dbReference type="Pfam" id="PF01750">
    <property type="entry name" value="HycI"/>
    <property type="match status" value="1"/>
</dbReference>
<dbReference type="EMBL" id="FNQP01000011">
    <property type="protein sequence ID" value="SEA69473.1"/>
    <property type="molecule type" value="Genomic_DNA"/>
</dbReference>
<sequence length="173" mass="19465">MLVLGIGNSLLRDEGIGIHVLNFMRKFFPLFPDVTYLDGGTLSFTLASEIEEHEHLLVLDAVELHAPPGTLCCYEDEEMDHFLGTAKHSAHEVGLLDLMDIARLTGHLPKRRALVGIQYQSFAWGEEPTLKVKHNIPLAGRLAANVLQKWEFEAYPPCYLRTPHQVPKLEIAK</sequence>
<dbReference type="InterPro" id="IPR023430">
    <property type="entry name" value="Pept_HybD-like_dom_sf"/>
</dbReference>
<dbReference type="GO" id="GO:0008047">
    <property type="term" value="F:enzyme activator activity"/>
    <property type="evidence" value="ECO:0007669"/>
    <property type="project" value="InterPro"/>
</dbReference>
<dbReference type="PANTHER" id="PTHR30302:SF1">
    <property type="entry name" value="HYDROGENASE 2 MATURATION PROTEASE"/>
    <property type="match status" value="1"/>
</dbReference>
<evidence type="ECO:0000256" key="2">
    <source>
        <dbReference type="ARBA" id="ARBA00022670"/>
    </source>
</evidence>
<dbReference type="PANTHER" id="PTHR30302">
    <property type="entry name" value="HYDROGENASE 1 MATURATION PROTEASE"/>
    <property type="match status" value="1"/>
</dbReference>
<dbReference type="AlphaFoldDB" id="A0A1H4D9K5"/>
<dbReference type="Proteomes" id="UP000199397">
    <property type="component" value="Unassembled WGS sequence"/>
</dbReference>
<dbReference type="CDD" id="cd06062">
    <property type="entry name" value="H2MP_MemB-H2up"/>
    <property type="match status" value="1"/>
</dbReference>
<proteinExistence type="inferred from homology"/>
<dbReference type="SUPFAM" id="SSF53163">
    <property type="entry name" value="HybD-like"/>
    <property type="match status" value="1"/>
</dbReference>
<keyword evidence="6" id="KW-1185">Reference proteome</keyword>
<organism evidence="5 6">
    <name type="scientific">Thiothrix caldifontis</name>
    <dbReference type="NCBI Taxonomy" id="525918"/>
    <lineage>
        <taxon>Bacteria</taxon>
        <taxon>Pseudomonadati</taxon>
        <taxon>Pseudomonadota</taxon>
        <taxon>Gammaproteobacteria</taxon>
        <taxon>Thiotrichales</taxon>
        <taxon>Thiotrichaceae</taxon>
        <taxon>Thiothrix</taxon>
    </lineage>
</organism>
<comment type="similarity">
    <text evidence="1">Belongs to the peptidase A31 family.</text>
</comment>
<keyword evidence="4" id="KW-0378">Hydrolase</keyword>
<dbReference type="GO" id="GO:0016485">
    <property type="term" value="P:protein processing"/>
    <property type="evidence" value="ECO:0007669"/>
    <property type="project" value="TreeGrafter"/>
</dbReference>
<evidence type="ECO:0000313" key="6">
    <source>
        <dbReference type="Proteomes" id="UP000199397"/>
    </source>
</evidence>
<reference evidence="5 6" key="1">
    <citation type="submission" date="2016-10" db="EMBL/GenBank/DDBJ databases">
        <authorList>
            <person name="de Groot N.N."/>
        </authorList>
    </citation>
    <scope>NUCLEOTIDE SEQUENCE [LARGE SCALE GENOMIC DNA]</scope>
    <source>
        <strain evidence="5 6">DSM 21228</strain>
    </source>
</reference>
<dbReference type="OrthoDB" id="9792731at2"/>
<dbReference type="NCBIfam" id="TIGR00072">
    <property type="entry name" value="hydrog_prot"/>
    <property type="match status" value="1"/>
</dbReference>
<keyword evidence="3" id="KW-0064">Aspartyl protease</keyword>
<evidence type="ECO:0000256" key="1">
    <source>
        <dbReference type="ARBA" id="ARBA00006814"/>
    </source>
</evidence>
<dbReference type="PRINTS" id="PR00446">
    <property type="entry name" value="HYDRGNUPTAKE"/>
</dbReference>
<keyword evidence="2 5" id="KW-0645">Protease</keyword>